<sequence length="190" mass="21697">MTIVSIPEWNTVGLLPPINQANPISPERSPYNVALLDVIMRFATSPERRQVLLGFLDYRAALHGMGLVNGFQWLDGSFTEQVETLERRPPRDIDVVTFLHTPDDFAPSDAQLEILDHDTAKASFLVDSYIVELNFLPLEAIVQQSAYWYSMWSHRRNQAWKGYLQIDLNPAYDADARARLNQLNTPEVQP</sequence>
<evidence type="ECO:0000313" key="4">
    <source>
        <dbReference type="Proteomes" id="UP001161704"/>
    </source>
</evidence>
<dbReference type="EMBL" id="JAOCIZ010000001">
    <property type="protein sequence ID" value="MDH1503511.1"/>
    <property type="molecule type" value="Genomic_DNA"/>
</dbReference>
<gene>
    <name evidence="2" type="ORF">N5I07_09575</name>
    <name evidence="1" type="ORF">N5I20_00360</name>
    <name evidence="3" type="ORF">VCX44_13285</name>
</gene>
<dbReference type="EMBL" id="JAOCFT010000001">
    <property type="protein sequence ID" value="MDH1897813.1"/>
    <property type="molecule type" value="Genomic_DNA"/>
</dbReference>
<dbReference type="InterPro" id="IPR053860">
    <property type="entry name" value="DUF6932"/>
</dbReference>
<dbReference type="RefSeq" id="WP_042047492.1">
    <property type="nucleotide sequence ID" value="NZ_AP025280.1"/>
</dbReference>
<keyword evidence="5" id="KW-1185">Reference proteome</keyword>
<evidence type="ECO:0000313" key="1">
    <source>
        <dbReference type="EMBL" id="MDH1503511.1"/>
    </source>
</evidence>
<evidence type="ECO:0000313" key="2">
    <source>
        <dbReference type="EMBL" id="MDH1897813.1"/>
    </source>
</evidence>
<name>A0AA42R3U7_AERCA</name>
<evidence type="ECO:0000313" key="3">
    <source>
        <dbReference type="EMBL" id="MEA9436758.1"/>
    </source>
</evidence>
<dbReference type="Proteomes" id="UP001304847">
    <property type="component" value="Unassembled WGS sequence"/>
</dbReference>
<dbReference type="Proteomes" id="UP001160758">
    <property type="component" value="Unassembled WGS sequence"/>
</dbReference>
<dbReference type="Proteomes" id="UP001161704">
    <property type="component" value="Unassembled WGS sequence"/>
</dbReference>
<evidence type="ECO:0000313" key="5">
    <source>
        <dbReference type="Proteomes" id="UP001304847"/>
    </source>
</evidence>
<dbReference type="Pfam" id="PF22014">
    <property type="entry name" value="DUF6932"/>
    <property type="match status" value="1"/>
</dbReference>
<organism evidence="1 4">
    <name type="scientific">Aeromonas caviae</name>
    <name type="common">Aeromonas punctata</name>
    <dbReference type="NCBI Taxonomy" id="648"/>
    <lineage>
        <taxon>Bacteria</taxon>
        <taxon>Pseudomonadati</taxon>
        <taxon>Pseudomonadota</taxon>
        <taxon>Gammaproteobacteria</taxon>
        <taxon>Aeromonadales</taxon>
        <taxon>Aeromonadaceae</taxon>
        <taxon>Aeromonas</taxon>
    </lineage>
</organism>
<reference evidence="1" key="1">
    <citation type="submission" date="2022-09" db="EMBL/GenBank/DDBJ databases">
        <title>Intensive care unit water sources are persistently colonized with multi-drug resistant bacteria and are the site of extensive horizontal gene transfer of antibiotic resistance genes.</title>
        <authorList>
            <person name="Diorio-Toth L."/>
        </authorList>
    </citation>
    <scope>NUCLEOTIDE SEQUENCE</scope>
    <source>
        <strain evidence="1">GD03710</strain>
        <strain evidence="2">GD03796</strain>
    </source>
</reference>
<comment type="caution">
    <text evidence="1">The sequence shown here is derived from an EMBL/GenBank/DDBJ whole genome shotgun (WGS) entry which is preliminary data.</text>
</comment>
<accession>A0AA42R3U7</accession>
<dbReference type="AlphaFoldDB" id="A0AA42R3U7"/>
<dbReference type="EMBL" id="JAYGOJ010000067">
    <property type="protein sequence ID" value="MEA9436758.1"/>
    <property type="molecule type" value="Genomic_DNA"/>
</dbReference>
<proteinExistence type="predicted"/>
<protein>
    <submittedName>
        <fullName evidence="1">Uncharacterized protein</fullName>
    </submittedName>
</protein>
<reference evidence="3 5" key="2">
    <citation type="submission" date="2023-12" db="EMBL/GenBank/DDBJ databases">
        <title>Characterization of antibiotic resistance in Aeromonas spp. in hospital effluent.</title>
        <authorList>
            <person name="Negoseki B.R.S."/>
            <person name="Krul D."/>
            <person name="Siqueira A.C."/>
            <person name="Almeida M."/>
            <person name="Mesa D."/>
            <person name="Conte D."/>
            <person name="Dalla-Costa L.M."/>
        </authorList>
    </citation>
    <scope>NUCLEOTIDE SEQUENCE [LARGE SCALE GENOMIC DNA]</scope>
    <source>
        <strain evidence="3 5">36v</strain>
    </source>
</reference>